<dbReference type="EMBL" id="CGIH01000038">
    <property type="protein sequence ID" value="CFX95227.1"/>
    <property type="molecule type" value="Genomic_DNA"/>
</dbReference>
<evidence type="ECO:0000313" key="3">
    <source>
        <dbReference type="Proteomes" id="UP000045545"/>
    </source>
</evidence>
<sequence>MSHKGRPFGHPYFITILILLLPVPLLQFRLLTVPAENLVPHSASVMSSTRRTDTPAKYISIIAYSTELS</sequence>
<dbReference type="AlphaFoldDB" id="A0A0E4GCE2"/>
<reference evidence="2 3" key="1">
    <citation type="submission" date="2015-03" db="EMBL/GenBank/DDBJ databases">
        <authorList>
            <person name="Murphy D."/>
        </authorList>
    </citation>
    <scope>NUCLEOTIDE SEQUENCE [LARGE SCALE GENOMIC DNA]</scope>
    <source>
        <strain evidence="2 3">OL-4</strain>
    </source>
</reference>
<organism evidence="2 3">
    <name type="scientific">Syntrophomonas zehnderi OL-4</name>
    <dbReference type="NCBI Taxonomy" id="690567"/>
    <lineage>
        <taxon>Bacteria</taxon>
        <taxon>Bacillati</taxon>
        <taxon>Bacillota</taxon>
        <taxon>Clostridia</taxon>
        <taxon>Eubacteriales</taxon>
        <taxon>Syntrophomonadaceae</taxon>
        <taxon>Syntrophomonas</taxon>
    </lineage>
</organism>
<keyword evidence="1" id="KW-1133">Transmembrane helix</keyword>
<keyword evidence="1" id="KW-0472">Membrane</keyword>
<keyword evidence="3" id="KW-1185">Reference proteome</keyword>
<dbReference type="Proteomes" id="UP000045545">
    <property type="component" value="Unassembled WGS sequence"/>
</dbReference>
<accession>A0A0E4GCE2</accession>
<protein>
    <submittedName>
        <fullName evidence="2">Uncharacterized</fullName>
    </submittedName>
</protein>
<feature type="transmembrane region" description="Helical" evidence="1">
    <location>
        <begin position="12"/>
        <end position="31"/>
    </location>
</feature>
<evidence type="ECO:0000313" key="2">
    <source>
        <dbReference type="EMBL" id="CFX95227.1"/>
    </source>
</evidence>
<proteinExistence type="predicted"/>
<evidence type="ECO:0000256" key="1">
    <source>
        <dbReference type="SAM" id="Phobius"/>
    </source>
</evidence>
<keyword evidence="1" id="KW-0812">Transmembrane</keyword>
<gene>
    <name evidence="2" type="ORF">2292</name>
</gene>
<name>A0A0E4GCE2_9FIRM</name>
<dbReference type="STRING" id="690567.2292"/>